<dbReference type="AlphaFoldDB" id="A0A517SMC9"/>
<dbReference type="InParanoid" id="A0A517SMC9"/>
<keyword evidence="4" id="KW-1185">Reference proteome</keyword>
<keyword evidence="2" id="KW-1133">Transmembrane helix</keyword>
<feature type="transmembrane region" description="Helical" evidence="2">
    <location>
        <begin position="71"/>
        <end position="87"/>
    </location>
</feature>
<reference evidence="3 4" key="1">
    <citation type="submission" date="2019-02" db="EMBL/GenBank/DDBJ databases">
        <title>Deep-cultivation of Planctomycetes and their phenomic and genomic characterization uncovers novel biology.</title>
        <authorList>
            <person name="Wiegand S."/>
            <person name="Jogler M."/>
            <person name="Boedeker C."/>
            <person name="Pinto D."/>
            <person name="Vollmers J."/>
            <person name="Rivas-Marin E."/>
            <person name="Kohn T."/>
            <person name="Peeters S.H."/>
            <person name="Heuer A."/>
            <person name="Rast P."/>
            <person name="Oberbeckmann S."/>
            <person name="Bunk B."/>
            <person name="Jeske O."/>
            <person name="Meyerdierks A."/>
            <person name="Storesund J.E."/>
            <person name="Kallscheuer N."/>
            <person name="Luecker S."/>
            <person name="Lage O.M."/>
            <person name="Pohl T."/>
            <person name="Merkel B.J."/>
            <person name="Hornburger P."/>
            <person name="Mueller R.-W."/>
            <person name="Bruemmer F."/>
            <person name="Labrenz M."/>
            <person name="Spormann A.M."/>
            <person name="Op den Camp H."/>
            <person name="Overmann J."/>
            <person name="Amann R."/>
            <person name="Jetten M.S.M."/>
            <person name="Mascher T."/>
            <person name="Medema M.H."/>
            <person name="Devos D.P."/>
            <person name="Kaster A.-K."/>
            <person name="Ovreas L."/>
            <person name="Rohde M."/>
            <person name="Galperin M.Y."/>
            <person name="Jogler C."/>
        </authorList>
    </citation>
    <scope>NUCLEOTIDE SEQUENCE [LARGE SCALE GENOMIC DNA]</scope>
    <source>
        <strain evidence="3 4">Pan44</strain>
    </source>
</reference>
<dbReference type="RefSeq" id="WP_145034625.1">
    <property type="nucleotide sequence ID" value="NZ_CP036271.1"/>
</dbReference>
<dbReference type="KEGG" id="ccos:Pan44_53240"/>
<dbReference type="Proteomes" id="UP000315700">
    <property type="component" value="Chromosome"/>
</dbReference>
<evidence type="ECO:0000256" key="2">
    <source>
        <dbReference type="SAM" id="Phobius"/>
    </source>
</evidence>
<feature type="compositionally biased region" description="Basic residues" evidence="1">
    <location>
        <begin position="14"/>
        <end position="24"/>
    </location>
</feature>
<keyword evidence="2" id="KW-0472">Membrane</keyword>
<sequence>MDRNRATTGNAKGQRSRRKPPVRRRPQLTLRIANGLAMLLSRKDYAEEFRPVYGEVAADFRKEQRRRVRRLSWGWVWLRLTAWWKLGGATLPYVMHKELIFLLIVRIYAVLTT</sequence>
<proteinExistence type="predicted"/>
<evidence type="ECO:0000256" key="1">
    <source>
        <dbReference type="SAM" id="MobiDB-lite"/>
    </source>
</evidence>
<evidence type="ECO:0000313" key="3">
    <source>
        <dbReference type="EMBL" id="QDT57256.1"/>
    </source>
</evidence>
<dbReference type="EMBL" id="CP036271">
    <property type="protein sequence ID" value="QDT57256.1"/>
    <property type="molecule type" value="Genomic_DNA"/>
</dbReference>
<protein>
    <submittedName>
        <fullName evidence="3">Uncharacterized protein</fullName>
    </submittedName>
</protein>
<organism evidence="3 4">
    <name type="scientific">Caulifigura coniformis</name>
    <dbReference type="NCBI Taxonomy" id="2527983"/>
    <lineage>
        <taxon>Bacteria</taxon>
        <taxon>Pseudomonadati</taxon>
        <taxon>Planctomycetota</taxon>
        <taxon>Planctomycetia</taxon>
        <taxon>Planctomycetales</taxon>
        <taxon>Planctomycetaceae</taxon>
        <taxon>Caulifigura</taxon>
    </lineage>
</organism>
<evidence type="ECO:0000313" key="4">
    <source>
        <dbReference type="Proteomes" id="UP000315700"/>
    </source>
</evidence>
<feature type="region of interest" description="Disordered" evidence="1">
    <location>
        <begin position="1"/>
        <end position="24"/>
    </location>
</feature>
<gene>
    <name evidence="3" type="ORF">Pan44_53240</name>
</gene>
<name>A0A517SMC9_9PLAN</name>
<keyword evidence="2" id="KW-0812">Transmembrane</keyword>
<feature type="compositionally biased region" description="Polar residues" evidence="1">
    <location>
        <begin position="1"/>
        <end position="13"/>
    </location>
</feature>
<accession>A0A517SMC9</accession>